<comment type="subcellular location">
    <subcellularLocation>
        <location evidence="1">Membrane</location>
        <topology evidence="1">Multi-pass membrane protein</topology>
    </subcellularLocation>
</comment>
<accession>A0A6A2YFE6</accession>
<feature type="domain" description="ABC transmembrane type-1" evidence="7">
    <location>
        <begin position="1"/>
        <end position="52"/>
    </location>
</feature>
<dbReference type="GO" id="GO:0005743">
    <property type="term" value="C:mitochondrial inner membrane"/>
    <property type="evidence" value="ECO:0007669"/>
    <property type="project" value="TreeGrafter"/>
</dbReference>
<dbReference type="InterPro" id="IPR039421">
    <property type="entry name" value="Type_1_exporter"/>
</dbReference>
<dbReference type="Pfam" id="PF00005">
    <property type="entry name" value="ABC_tran"/>
    <property type="match status" value="1"/>
</dbReference>
<dbReference type="GO" id="GO:0015421">
    <property type="term" value="F:ABC-type oligopeptide transporter activity"/>
    <property type="evidence" value="ECO:0007669"/>
    <property type="project" value="TreeGrafter"/>
</dbReference>
<dbReference type="EMBL" id="VEPZ02001402">
    <property type="protein sequence ID" value="KAE8675299.1"/>
    <property type="molecule type" value="Genomic_DNA"/>
</dbReference>
<evidence type="ECO:0000259" key="7">
    <source>
        <dbReference type="PROSITE" id="PS50929"/>
    </source>
</evidence>
<gene>
    <name evidence="8" type="ORF">F3Y22_tig00111678pilonHSYRG00014</name>
</gene>
<name>A0A6A2YFE6_HIBSY</name>
<dbReference type="InterPro" id="IPR011527">
    <property type="entry name" value="ABC1_TM_dom"/>
</dbReference>
<evidence type="ECO:0000256" key="1">
    <source>
        <dbReference type="ARBA" id="ARBA00004141"/>
    </source>
</evidence>
<dbReference type="InterPro" id="IPR003439">
    <property type="entry name" value="ABC_transporter-like_ATP-bd"/>
</dbReference>
<organism evidence="8 9">
    <name type="scientific">Hibiscus syriacus</name>
    <name type="common">Rose of Sharon</name>
    <dbReference type="NCBI Taxonomy" id="106335"/>
    <lineage>
        <taxon>Eukaryota</taxon>
        <taxon>Viridiplantae</taxon>
        <taxon>Streptophyta</taxon>
        <taxon>Embryophyta</taxon>
        <taxon>Tracheophyta</taxon>
        <taxon>Spermatophyta</taxon>
        <taxon>Magnoliopsida</taxon>
        <taxon>eudicotyledons</taxon>
        <taxon>Gunneridae</taxon>
        <taxon>Pentapetalae</taxon>
        <taxon>rosids</taxon>
        <taxon>malvids</taxon>
        <taxon>Malvales</taxon>
        <taxon>Malvaceae</taxon>
        <taxon>Malvoideae</taxon>
        <taxon>Hibiscus</taxon>
    </lineage>
</organism>
<dbReference type="GO" id="GO:0005524">
    <property type="term" value="F:ATP binding"/>
    <property type="evidence" value="ECO:0007669"/>
    <property type="project" value="InterPro"/>
</dbReference>
<keyword evidence="5" id="KW-1133">Transmembrane helix</keyword>
<evidence type="ECO:0000313" key="9">
    <source>
        <dbReference type="Proteomes" id="UP000436088"/>
    </source>
</evidence>
<protein>
    <recommendedName>
        <fullName evidence="7">ABC transmembrane type-1 domain-containing protein</fullName>
    </recommendedName>
</protein>
<comment type="caution">
    <text evidence="8">The sequence shown here is derived from an EMBL/GenBank/DDBJ whole genome shotgun (WGS) entry which is preliminary data.</text>
</comment>
<dbReference type="PROSITE" id="PS50929">
    <property type="entry name" value="ABC_TM1F"/>
    <property type="match status" value="1"/>
</dbReference>
<sequence>MYCAYTFTLWYGVHLIKHGHTSFGDVCKIFHILVLSSFSVGQLAGLAPETTRADTRIRFVFDIIDRKPLIGNFLDEGRIHEQYKPLDIKLKMVRFSYPSRPQVIVLREFCLNVKYGSILALIDGSGSRKSTVIWLVQRFYDPNEGKVIMKAIDLKELNLKWLRKQIAKVDQEPTLFAGSIRENIAYGNSNASWGKIEEVTKEAYIHKFISNLPQGYETQVGESGVQLSGG</sequence>
<dbReference type="GO" id="GO:0016887">
    <property type="term" value="F:ATP hydrolysis activity"/>
    <property type="evidence" value="ECO:0007669"/>
    <property type="project" value="InterPro"/>
</dbReference>
<keyword evidence="9" id="KW-1185">Reference proteome</keyword>
<keyword evidence="4" id="KW-0677">Repeat</keyword>
<dbReference type="SUPFAM" id="SSF90123">
    <property type="entry name" value="ABC transporter transmembrane region"/>
    <property type="match status" value="1"/>
</dbReference>
<dbReference type="SUPFAM" id="SSF52540">
    <property type="entry name" value="P-loop containing nucleoside triphosphate hydrolases"/>
    <property type="match status" value="1"/>
</dbReference>
<keyword evidence="2" id="KW-0813">Transport</keyword>
<keyword evidence="6" id="KW-0472">Membrane</keyword>
<evidence type="ECO:0000313" key="8">
    <source>
        <dbReference type="EMBL" id="KAE8675299.1"/>
    </source>
</evidence>
<dbReference type="Gene3D" id="1.20.1560.10">
    <property type="entry name" value="ABC transporter type 1, transmembrane domain"/>
    <property type="match status" value="1"/>
</dbReference>
<dbReference type="GO" id="GO:0090374">
    <property type="term" value="P:oligopeptide export from mitochondrion"/>
    <property type="evidence" value="ECO:0007669"/>
    <property type="project" value="TreeGrafter"/>
</dbReference>
<keyword evidence="3" id="KW-0812">Transmembrane</keyword>
<dbReference type="Proteomes" id="UP000436088">
    <property type="component" value="Unassembled WGS sequence"/>
</dbReference>
<dbReference type="AlphaFoldDB" id="A0A6A2YFE6"/>
<dbReference type="PANTHER" id="PTHR43394">
    <property type="entry name" value="ATP-DEPENDENT PERMEASE MDL1, MITOCHONDRIAL"/>
    <property type="match status" value="1"/>
</dbReference>
<evidence type="ECO:0000256" key="4">
    <source>
        <dbReference type="ARBA" id="ARBA00022737"/>
    </source>
</evidence>
<reference evidence="8" key="1">
    <citation type="submission" date="2019-09" db="EMBL/GenBank/DDBJ databases">
        <title>Draft genome information of white flower Hibiscus syriacus.</title>
        <authorList>
            <person name="Kim Y.-M."/>
        </authorList>
    </citation>
    <scope>NUCLEOTIDE SEQUENCE [LARGE SCALE GENOMIC DNA]</scope>
    <source>
        <strain evidence="8">YM2019G1</strain>
    </source>
</reference>
<dbReference type="PANTHER" id="PTHR43394:SF11">
    <property type="entry name" value="ATP-BINDING CASSETTE TRANSPORTER"/>
    <property type="match status" value="1"/>
</dbReference>
<dbReference type="InterPro" id="IPR036640">
    <property type="entry name" value="ABC1_TM_sf"/>
</dbReference>
<proteinExistence type="predicted"/>
<dbReference type="Gene3D" id="3.40.50.300">
    <property type="entry name" value="P-loop containing nucleotide triphosphate hydrolases"/>
    <property type="match status" value="1"/>
</dbReference>
<evidence type="ECO:0000256" key="5">
    <source>
        <dbReference type="ARBA" id="ARBA00022989"/>
    </source>
</evidence>
<evidence type="ECO:0000256" key="2">
    <source>
        <dbReference type="ARBA" id="ARBA00022448"/>
    </source>
</evidence>
<evidence type="ECO:0000256" key="6">
    <source>
        <dbReference type="ARBA" id="ARBA00023136"/>
    </source>
</evidence>
<dbReference type="InterPro" id="IPR027417">
    <property type="entry name" value="P-loop_NTPase"/>
</dbReference>
<evidence type="ECO:0000256" key="3">
    <source>
        <dbReference type="ARBA" id="ARBA00022692"/>
    </source>
</evidence>